<evidence type="ECO:0000313" key="1">
    <source>
        <dbReference type="EMBL" id="AWD72218.1"/>
    </source>
</evidence>
<keyword evidence="1" id="KW-0614">Plasmid</keyword>
<proteinExistence type="predicted"/>
<dbReference type="AlphaFoldDB" id="A0A2S1FI88"/>
<organism evidence="1">
    <name type="scientific">Polaromonas sp. H6N</name>
    <dbReference type="NCBI Taxonomy" id="1840293"/>
    <lineage>
        <taxon>Bacteria</taxon>
        <taxon>Pseudomonadati</taxon>
        <taxon>Pseudomonadota</taxon>
        <taxon>Betaproteobacteria</taxon>
        <taxon>Burkholderiales</taxon>
        <taxon>Comamonadaceae</taxon>
        <taxon>Polaromonas</taxon>
    </lineage>
</organism>
<protein>
    <submittedName>
        <fullName evidence="1">Uncharacterized protein</fullName>
    </submittedName>
</protein>
<reference evidence="1" key="1">
    <citation type="submission" date="2018-01" db="EMBL/GenBank/DDBJ databases">
        <title>Plasmids of psychrophilic Polaromonas spp. isolated from Arctic and Antarctic glaciers.</title>
        <authorList>
            <person name="Dziewit L."/>
            <person name="Ciok A."/>
        </authorList>
    </citation>
    <scope>NUCLEOTIDE SEQUENCE</scope>
    <source>
        <plasmid evidence="1">pH6NP1</plasmid>
    </source>
</reference>
<dbReference type="EMBL" id="MG869620">
    <property type="protein sequence ID" value="AWD72218.1"/>
    <property type="molecule type" value="Genomic_DNA"/>
</dbReference>
<accession>A0A2S1FI88</accession>
<name>A0A2S1FI88_9BURK</name>
<gene>
    <name evidence="1" type="ORF">pH6NP1_p020</name>
</gene>
<sequence>MNPIGFCAKEFTLHAAAGRRGVPRSKSWIYDFTTHVHCPGLHEVEQVANGRALAMRFISSVQVKHSCAAFFRMASAGLQFVLCCAIGFA</sequence>
<geneLocation type="plasmid" evidence="1">
    <name>pH6NP1</name>
</geneLocation>